<feature type="transmembrane region" description="Helical" evidence="1">
    <location>
        <begin position="102"/>
        <end position="126"/>
    </location>
</feature>
<dbReference type="STRING" id="399736.SAMN04489720_1451"/>
<dbReference type="InterPro" id="IPR009339">
    <property type="entry name" value="DUF998"/>
</dbReference>
<reference evidence="3" key="1">
    <citation type="submission" date="2016-10" db="EMBL/GenBank/DDBJ databases">
        <authorList>
            <person name="Varghese N."/>
            <person name="Submissions S."/>
        </authorList>
    </citation>
    <scope>NUCLEOTIDE SEQUENCE [LARGE SCALE GENOMIC DNA]</scope>
    <source>
        <strain evidence="3">DSM 22002</strain>
    </source>
</reference>
<name>A0A1G8CY53_9MICO</name>
<dbReference type="AlphaFoldDB" id="A0A1G8CY53"/>
<keyword evidence="1" id="KW-1133">Transmembrane helix</keyword>
<keyword evidence="1" id="KW-0472">Membrane</keyword>
<feature type="transmembrane region" description="Helical" evidence="1">
    <location>
        <begin position="26"/>
        <end position="48"/>
    </location>
</feature>
<dbReference type="Pfam" id="PF06197">
    <property type="entry name" value="DUF998"/>
    <property type="match status" value="1"/>
</dbReference>
<feature type="transmembrane region" description="Helical" evidence="1">
    <location>
        <begin position="243"/>
        <end position="264"/>
    </location>
</feature>
<protein>
    <recommendedName>
        <fullName evidence="4">DUF998 domain-containing protein</fullName>
    </recommendedName>
</protein>
<feature type="transmembrane region" description="Helical" evidence="1">
    <location>
        <begin position="168"/>
        <end position="188"/>
    </location>
</feature>
<evidence type="ECO:0000313" key="3">
    <source>
        <dbReference type="Proteomes" id="UP000198822"/>
    </source>
</evidence>
<accession>A0A1G8CY53</accession>
<feature type="transmembrane region" description="Helical" evidence="1">
    <location>
        <begin position="60"/>
        <end position="82"/>
    </location>
</feature>
<feature type="transmembrane region" description="Helical" evidence="1">
    <location>
        <begin position="328"/>
        <end position="346"/>
    </location>
</feature>
<gene>
    <name evidence="2" type="ORF">SAMN04489720_1451</name>
</gene>
<evidence type="ECO:0000256" key="1">
    <source>
        <dbReference type="SAM" id="Phobius"/>
    </source>
</evidence>
<feature type="transmembrane region" description="Helical" evidence="1">
    <location>
        <begin position="208"/>
        <end position="231"/>
    </location>
</feature>
<dbReference type="Proteomes" id="UP000198822">
    <property type="component" value="Chromosome I"/>
</dbReference>
<feature type="transmembrane region" description="Helical" evidence="1">
    <location>
        <begin position="270"/>
        <end position="294"/>
    </location>
</feature>
<organism evidence="2 3">
    <name type="scientific">Agrococcus jejuensis</name>
    <dbReference type="NCBI Taxonomy" id="399736"/>
    <lineage>
        <taxon>Bacteria</taxon>
        <taxon>Bacillati</taxon>
        <taxon>Actinomycetota</taxon>
        <taxon>Actinomycetes</taxon>
        <taxon>Micrococcales</taxon>
        <taxon>Microbacteriaceae</taxon>
        <taxon>Agrococcus</taxon>
    </lineage>
</organism>
<feature type="transmembrane region" description="Helical" evidence="1">
    <location>
        <begin position="301"/>
        <end position="322"/>
    </location>
</feature>
<evidence type="ECO:0000313" key="2">
    <source>
        <dbReference type="EMBL" id="SDH50385.1"/>
    </source>
</evidence>
<proteinExistence type="predicted"/>
<keyword evidence="3" id="KW-1185">Reference proteome</keyword>
<evidence type="ECO:0008006" key="4">
    <source>
        <dbReference type="Google" id="ProtNLM"/>
    </source>
</evidence>
<dbReference type="EMBL" id="LT629695">
    <property type="protein sequence ID" value="SDH50385.1"/>
    <property type="molecule type" value="Genomic_DNA"/>
</dbReference>
<keyword evidence="1" id="KW-0812">Transmembrane</keyword>
<dbReference type="OrthoDB" id="3225559at2"/>
<dbReference type="RefSeq" id="WP_092503747.1">
    <property type="nucleotide sequence ID" value="NZ_LT629695.1"/>
</dbReference>
<sequence length="369" mass="37979">MDVLRPVERLLATADLGARSRRELEAVAAALVGGLVAFVVGLVALAVMDGATHPLAGSRSVGTVAAALAAVAAGASFVGAYLRSTDPRHAATTQRLGGFVRVVAGGSLTVVAMGFAYIAVLTIALVFQEGFAGLELDAFGGAIAVAIASGAAAYLAHPLGEEIDTRVLGALVPAFLVVGVLFSMLTASDSSWWEVHFSELGAGGGISGLAFNGTLVISGLLVATMAAYLTHDLERAVPEGGRTVWVGRLLAAIGVLMMLTGIVRVDIAEWLHIGLAAGMVLVFLVLCAALPWLAPGLPRGVHAISTLMVAGTIFALLLWVPIGYYNFTGFEFAACGLIFVWLTTFLRSIAAVTDDRDADSARSDPSPHA</sequence>
<feature type="transmembrane region" description="Helical" evidence="1">
    <location>
        <begin position="138"/>
        <end position="156"/>
    </location>
</feature>